<dbReference type="AlphaFoldDB" id="A0A183GBA4"/>
<evidence type="ECO:0000256" key="2">
    <source>
        <dbReference type="ARBA" id="ARBA00012573"/>
    </source>
</evidence>
<dbReference type="WBParaSite" id="HPBE_0001936501-mRNA-1">
    <property type="protein sequence ID" value="HPBE_0001936501-mRNA-1"/>
    <property type="gene ID" value="HPBE_0001936501"/>
</dbReference>
<evidence type="ECO:0000313" key="5">
    <source>
        <dbReference type="EMBL" id="VDP14900.1"/>
    </source>
</evidence>
<accession>A0A183GBA4</accession>
<dbReference type="PANTHER" id="PTHR21227">
    <property type="entry name" value="TRNA-SPLICING ENDONUCLEASE SUBUNIT SEN2"/>
    <property type="match status" value="1"/>
</dbReference>
<proteinExistence type="inferred from homology"/>
<organism evidence="6 7">
    <name type="scientific">Heligmosomoides polygyrus</name>
    <name type="common">Parasitic roundworm</name>
    <dbReference type="NCBI Taxonomy" id="6339"/>
    <lineage>
        <taxon>Eukaryota</taxon>
        <taxon>Metazoa</taxon>
        <taxon>Ecdysozoa</taxon>
        <taxon>Nematoda</taxon>
        <taxon>Chromadorea</taxon>
        <taxon>Rhabditida</taxon>
        <taxon>Rhabditina</taxon>
        <taxon>Rhabditomorpha</taxon>
        <taxon>Strongyloidea</taxon>
        <taxon>Heligmosomidae</taxon>
        <taxon>Heligmosomoides</taxon>
    </lineage>
</organism>
<dbReference type="GO" id="GO:0003676">
    <property type="term" value="F:nucleic acid binding"/>
    <property type="evidence" value="ECO:0007669"/>
    <property type="project" value="InterPro"/>
</dbReference>
<evidence type="ECO:0000256" key="3">
    <source>
        <dbReference type="ARBA" id="ARBA00034031"/>
    </source>
</evidence>
<accession>A0A3P8BC15</accession>
<dbReference type="Pfam" id="PF01974">
    <property type="entry name" value="tRNA_int_endo"/>
    <property type="match status" value="1"/>
</dbReference>
<dbReference type="InterPro" id="IPR006676">
    <property type="entry name" value="tRNA_splic"/>
</dbReference>
<evidence type="ECO:0000313" key="7">
    <source>
        <dbReference type="WBParaSite" id="HPBE_0001936501-mRNA-1"/>
    </source>
</evidence>
<reference evidence="7" key="2">
    <citation type="submission" date="2019-09" db="UniProtKB">
        <authorList>
            <consortium name="WormBaseParasite"/>
        </authorList>
    </citation>
    <scope>IDENTIFICATION</scope>
</reference>
<dbReference type="CDD" id="cd22363">
    <property type="entry name" value="tRNA-intron_lyase_C"/>
    <property type="match status" value="1"/>
</dbReference>
<dbReference type="Proteomes" id="UP000050761">
    <property type="component" value="Unassembled WGS sequence"/>
</dbReference>
<comment type="catalytic activity">
    <reaction evidence="3">
        <text>pretRNA = a 3'-half-tRNA molecule with a 5'-OH end + a 5'-half-tRNA molecule with a 2',3'-cyclic phosphate end + an intron with a 2',3'-cyclic phosphate and a 5'-hydroxyl terminus.</text>
        <dbReference type="EC" id="4.6.1.16"/>
    </reaction>
</comment>
<dbReference type="PANTHER" id="PTHR21227:SF0">
    <property type="entry name" value="TRNA-SPLICING ENDONUCLEASE SUBUNIT SEN2"/>
    <property type="match status" value="1"/>
</dbReference>
<comment type="similarity">
    <text evidence="1">Belongs to the tRNA-intron endonuclease family.</text>
</comment>
<dbReference type="GO" id="GO:0005737">
    <property type="term" value="C:cytoplasm"/>
    <property type="evidence" value="ECO:0007669"/>
    <property type="project" value="TreeGrafter"/>
</dbReference>
<dbReference type="InterPro" id="IPR011856">
    <property type="entry name" value="tRNA_endonuc-like_dom_sf"/>
</dbReference>
<sequence>MNLLRHDRKRFGEESSEEVPTRVCKAIIYGGSIIVPDERKRLCWLRLYLSPEETAFLSIDLNLLLVSENKKELTSDELWLRLKDLGGPAFVKRYALYRFLRRKGWCVRSGLPYGCDYLIYRDGPEAYHAAAGVKMESQVEPQFFVGMNRALSNTKKVCYSLTREANERPVAIFKVTYWGCRELSEKHRSGFQISCGHLGRSKIAENRITSVRPDKAKQTSGTAMS</sequence>
<dbReference type="Gene3D" id="3.40.1350.10">
    <property type="match status" value="1"/>
</dbReference>
<evidence type="ECO:0000256" key="1">
    <source>
        <dbReference type="ARBA" id="ARBA00008078"/>
    </source>
</evidence>
<dbReference type="OrthoDB" id="10249562at2759"/>
<evidence type="ECO:0000313" key="6">
    <source>
        <dbReference type="Proteomes" id="UP000050761"/>
    </source>
</evidence>
<dbReference type="GO" id="GO:0000379">
    <property type="term" value="P:tRNA-type intron splice site recognition and cleavage"/>
    <property type="evidence" value="ECO:0007669"/>
    <property type="project" value="TreeGrafter"/>
</dbReference>
<keyword evidence="6" id="KW-1185">Reference proteome</keyword>
<dbReference type="InterPro" id="IPR006677">
    <property type="entry name" value="tRNA_intron_Endonuc_cat-like"/>
</dbReference>
<protein>
    <recommendedName>
        <fullName evidence="2">tRNA-intron lyase</fullName>
        <ecNumber evidence="2">4.6.1.16</ecNumber>
    </recommendedName>
</protein>
<reference evidence="5 6" key="1">
    <citation type="submission" date="2018-11" db="EMBL/GenBank/DDBJ databases">
        <authorList>
            <consortium name="Pathogen Informatics"/>
        </authorList>
    </citation>
    <scope>NUCLEOTIDE SEQUENCE [LARGE SCALE GENOMIC DNA]</scope>
</reference>
<dbReference type="EMBL" id="UZAH01031312">
    <property type="protein sequence ID" value="VDP14900.1"/>
    <property type="molecule type" value="Genomic_DNA"/>
</dbReference>
<feature type="domain" description="tRNA intron endonuclease catalytic" evidence="4">
    <location>
        <begin position="90"/>
        <end position="157"/>
    </location>
</feature>
<dbReference type="SUPFAM" id="SSF53032">
    <property type="entry name" value="tRNA-intron endonuclease catalytic domain-like"/>
    <property type="match status" value="1"/>
</dbReference>
<evidence type="ECO:0000259" key="4">
    <source>
        <dbReference type="Pfam" id="PF01974"/>
    </source>
</evidence>
<dbReference type="GO" id="GO:0000213">
    <property type="term" value="F:tRNA-intron lyase activity"/>
    <property type="evidence" value="ECO:0007669"/>
    <property type="project" value="UniProtKB-EC"/>
</dbReference>
<dbReference type="EC" id="4.6.1.16" evidence="2"/>
<dbReference type="GO" id="GO:0000214">
    <property type="term" value="C:tRNA-intron endonuclease complex"/>
    <property type="evidence" value="ECO:0007669"/>
    <property type="project" value="TreeGrafter"/>
</dbReference>
<dbReference type="InterPro" id="IPR036167">
    <property type="entry name" value="tRNA_intron_Endo_cat-like_sf"/>
</dbReference>
<gene>
    <name evidence="5" type="ORF">HPBE_LOCUS19364</name>
</gene>
<name>A0A183GBA4_HELPZ</name>